<accession>A0A3G3NCT5</accession>
<comment type="similarity">
    <text evidence="1 4">Belongs to the UDP-glycosyltransferase family.</text>
</comment>
<dbReference type="PROSITE" id="PS00375">
    <property type="entry name" value="UDPGT"/>
    <property type="match status" value="1"/>
</dbReference>
<proteinExistence type="evidence at transcript level"/>
<dbReference type="Pfam" id="PF00201">
    <property type="entry name" value="UDPGT"/>
    <property type="match status" value="1"/>
</dbReference>
<evidence type="ECO:0000259" key="6">
    <source>
        <dbReference type="Pfam" id="PF26168"/>
    </source>
</evidence>
<sequence length="487" mass="54242">MVLENLVHVLLVSFPGQGHVNPLLRLGKRLAEKGLLVTFSTTIAFGLDIKKASGVTDETIPIGNGFLRFKFFDDGWAEVEPKRTDLPVYLPQLDSAGRKSLTKMINEFAEEKKPVACIINNPFIPWAVDLAVELGIPSAVLWVQSCAVFTAYYHYFHKLVTFPSETDPDVVVHLPTLPPLKNNEIPDFLNPRSLYPVLKMIILEQFKNLSDPFCILMDTFEELEQENIRYMSKLLPIKAVGPLFKSLKPQNKAIRGDHLKADDCIGWLNSQSKSSVVYISFGTVVYIPQEQVEEIAHALMNSELSFLWVLKPPHKDFSFLKKHILPEGFAEKTAGRGKVVQFSPQEEVLSHPSVACFVTHCGWNSTVETLTSGVPVVTFPAWGDQVTNAKFLVDVYGVGIQLGHSQLENKIACREEVKKCLLEATVGRKAEQLRENALKWKKAAEGAVAEGGSSDQNLQWFVDEIKRKSGAVVNVVNGVSNHVDHLA</sequence>
<dbReference type="AlphaFoldDB" id="A0A3G3NCT5"/>
<dbReference type="Pfam" id="PF26168">
    <property type="entry name" value="Glyco_transf_N"/>
    <property type="match status" value="1"/>
</dbReference>
<dbReference type="InterPro" id="IPR002213">
    <property type="entry name" value="UDP_glucos_trans"/>
</dbReference>
<dbReference type="InterPro" id="IPR058980">
    <property type="entry name" value="Glyco_transf_N"/>
</dbReference>
<dbReference type="CDD" id="cd03784">
    <property type="entry name" value="GT1_Gtf-like"/>
    <property type="match status" value="1"/>
</dbReference>
<dbReference type="PANTHER" id="PTHR11926:SF986">
    <property type="entry name" value="UDP-GLYCOSYLTRANSFERASE 84A1"/>
    <property type="match status" value="1"/>
</dbReference>
<protein>
    <recommendedName>
        <fullName evidence="5">Glycosyltransferase</fullName>
        <ecNumber evidence="5">2.4.1.-</ecNumber>
    </recommendedName>
</protein>
<dbReference type="EMBL" id="MG922886">
    <property type="protein sequence ID" value="AYR16612.1"/>
    <property type="molecule type" value="mRNA"/>
</dbReference>
<evidence type="ECO:0000256" key="1">
    <source>
        <dbReference type="ARBA" id="ARBA00009995"/>
    </source>
</evidence>
<feature type="domain" description="Glycosyltransferase N-terminal" evidence="6">
    <location>
        <begin position="7"/>
        <end position="146"/>
    </location>
</feature>
<dbReference type="PANTHER" id="PTHR11926">
    <property type="entry name" value="GLUCOSYL/GLUCURONOSYL TRANSFERASES"/>
    <property type="match status" value="1"/>
</dbReference>
<name>A0A3G3NCT5_9FABA</name>
<dbReference type="SUPFAM" id="SSF53756">
    <property type="entry name" value="UDP-Glycosyltransferase/glycogen phosphorylase"/>
    <property type="match status" value="1"/>
</dbReference>
<dbReference type="FunFam" id="3.40.50.2000:FF:000101">
    <property type="entry name" value="Glycosyltransferase"/>
    <property type="match status" value="1"/>
</dbReference>
<dbReference type="InterPro" id="IPR035595">
    <property type="entry name" value="UDP_glycos_trans_CS"/>
</dbReference>
<dbReference type="FunFam" id="3.40.50.2000:FF:000078">
    <property type="entry name" value="Glycosyltransferase"/>
    <property type="match status" value="1"/>
</dbReference>
<evidence type="ECO:0000256" key="5">
    <source>
        <dbReference type="RuleBase" id="RU362057"/>
    </source>
</evidence>
<evidence type="ECO:0000313" key="7">
    <source>
        <dbReference type="EMBL" id="AYR16612.1"/>
    </source>
</evidence>
<organism evidence="7">
    <name type="scientific">Polygala tenuifolia</name>
    <dbReference type="NCBI Taxonomy" id="355332"/>
    <lineage>
        <taxon>Eukaryota</taxon>
        <taxon>Viridiplantae</taxon>
        <taxon>Streptophyta</taxon>
        <taxon>Embryophyta</taxon>
        <taxon>Tracheophyta</taxon>
        <taxon>Spermatophyta</taxon>
        <taxon>Magnoliopsida</taxon>
        <taxon>eudicotyledons</taxon>
        <taxon>Gunneridae</taxon>
        <taxon>Pentapetalae</taxon>
        <taxon>rosids</taxon>
        <taxon>fabids</taxon>
        <taxon>Fabales</taxon>
        <taxon>Polygalaceae</taxon>
        <taxon>Polygala</taxon>
    </lineage>
</organism>
<dbReference type="Gene3D" id="3.40.50.2000">
    <property type="entry name" value="Glycogen Phosphorylase B"/>
    <property type="match status" value="2"/>
</dbReference>
<evidence type="ECO:0000256" key="2">
    <source>
        <dbReference type="ARBA" id="ARBA00022676"/>
    </source>
</evidence>
<reference evidence="7" key="1">
    <citation type="submission" date="2018-02" db="EMBL/GenBank/DDBJ databases">
        <title>Transcriptomic analysis to select cyctochrome P450 and glucosyltransferase involving in onjisaponin biosynthesis in Polygala tenuifolia.</title>
        <authorList>
            <person name="Kim O.T."/>
            <person name="Jin M.L."/>
        </authorList>
    </citation>
    <scope>NUCLEOTIDE SEQUENCE</scope>
</reference>
<dbReference type="GO" id="GO:0080043">
    <property type="term" value="F:quercetin 3-O-glucosyltransferase activity"/>
    <property type="evidence" value="ECO:0007669"/>
    <property type="project" value="TreeGrafter"/>
</dbReference>
<dbReference type="EC" id="2.4.1.-" evidence="5"/>
<dbReference type="GO" id="GO:0080044">
    <property type="term" value="F:quercetin 7-O-glucosyltransferase activity"/>
    <property type="evidence" value="ECO:0007669"/>
    <property type="project" value="TreeGrafter"/>
</dbReference>
<evidence type="ECO:0000256" key="3">
    <source>
        <dbReference type="ARBA" id="ARBA00022679"/>
    </source>
</evidence>
<keyword evidence="2 4" id="KW-0328">Glycosyltransferase</keyword>
<evidence type="ECO:0000256" key="4">
    <source>
        <dbReference type="RuleBase" id="RU003718"/>
    </source>
</evidence>
<keyword evidence="3 4" id="KW-0808">Transferase</keyword>